<protein>
    <submittedName>
        <fullName evidence="3">Uncharacterized protein</fullName>
    </submittedName>
</protein>
<dbReference type="EnsemblPlants" id="Bo8g095460.1">
    <property type="protein sequence ID" value="Bo8g095460.1"/>
    <property type="gene ID" value="Bo8g095460"/>
</dbReference>
<accession>A0A0D3DUP4</accession>
<evidence type="ECO:0000313" key="3">
    <source>
        <dbReference type="EnsemblPlants" id="Bo8g095460.1"/>
    </source>
</evidence>
<feature type="transmembrane region" description="Helical" evidence="2">
    <location>
        <begin position="56"/>
        <end position="78"/>
    </location>
</feature>
<evidence type="ECO:0000313" key="4">
    <source>
        <dbReference type="Proteomes" id="UP000032141"/>
    </source>
</evidence>
<sequence length="193" mass="22208">MWQRITKLVEVWLMKKIMMVGLLLMEGLKVRQRPTIVHTDRNEWITLMNVLDKCLIGLLFNALKLLFNLLNFVLLLCVEYISHRVLPFPLSHLCYFLSLFLDPASEMDSCLSSHTSKFVDLLNSQQSISFGNYEENVSLSSSQDFGTEDGGESGTQRRERQKWTPADDIVLISSWLNTSKDPVVSNEQRSDTF</sequence>
<keyword evidence="4" id="KW-1185">Reference proteome</keyword>
<name>A0A0D3DUP4_BRAOL</name>
<keyword evidence="2" id="KW-1133">Transmembrane helix</keyword>
<feature type="region of interest" description="Disordered" evidence="1">
    <location>
        <begin position="139"/>
        <end position="165"/>
    </location>
</feature>
<evidence type="ECO:0000256" key="2">
    <source>
        <dbReference type="SAM" id="Phobius"/>
    </source>
</evidence>
<reference evidence="3" key="2">
    <citation type="submission" date="2015-03" db="UniProtKB">
        <authorList>
            <consortium name="EnsemblPlants"/>
        </authorList>
    </citation>
    <scope>IDENTIFICATION</scope>
</reference>
<dbReference type="Gramene" id="Bo8g095460.1">
    <property type="protein sequence ID" value="Bo8g095460.1"/>
    <property type="gene ID" value="Bo8g095460"/>
</dbReference>
<dbReference type="HOGENOM" id="CLU_1410634_0_0_1"/>
<evidence type="ECO:0000256" key="1">
    <source>
        <dbReference type="SAM" id="MobiDB-lite"/>
    </source>
</evidence>
<keyword evidence="2" id="KW-0472">Membrane</keyword>
<reference evidence="3 4" key="1">
    <citation type="journal article" date="2014" name="Genome Biol.">
        <title>Transcriptome and methylome profiling reveals relics of genome dominance in the mesopolyploid Brassica oleracea.</title>
        <authorList>
            <person name="Parkin I.A."/>
            <person name="Koh C."/>
            <person name="Tang H."/>
            <person name="Robinson S.J."/>
            <person name="Kagale S."/>
            <person name="Clarke W.E."/>
            <person name="Town C.D."/>
            <person name="Nixon J."/>
            <person name="Krishnakumar V."/>
            <person name="Bidwell S.L."/>
            <person name="Denoeud F."/>
            <person name="Belcram H."/>
            <person name="Links M.G."/>
            <person name="Just J."/>
            <person name="Clarke C."/>
            <person name="Bender T."/>
            <person name="Huebert T."/>
            <person name="Mason A.S."/>
            <person name="Pires J.C."/>
            <person name="Barker G."/>
            <person name="Moore J."/>
            <person name="Walley P.G."/>
            <person name="Manoli S."/>
            <person name="Batley J."/>
            <person name="Edwards D."/>
            <person name="Nelson M.N."/>
            <person name="Wang X."/>
            <person name="Paterson A.H."/>
            <person name="King G."/>
            <person name="Bancroft I."/>
            <person name="Chalhoub B."/>
            <person name="Sharpe A.G."/>
        </authorList>
    </citation>
    <scope>NUCLEOTIDE SEQUENCE</scope>
    <source>
        <strain evidence="3 4">cv. TO1000</strain>
    </source>
</reference>
<proteinExistence type="predicted"/>
<dbReference type="Proteomes" id="UP000032141">
    <property type="component" value="Chromosome C8"/>
</dbReference>
<organism evidence="3 4">
    <name type="scientific">Brassica oleracea var. oleracea</name>
    <dbReference type="NCBI Taxonomy" id="109376"/>
    <lineage>
        <taxon>Eukaryota</taxon>
        <taxon>Viridiplantae</taxon>
        <taxon>Streptophyta</taxon>
        <taxon>Embryophyta</taxon>
        <taxon>Tracheophyta</taxon>
        <taxon>Spermatophyta</taxon>
        <taxon>Magnoliopsida</taxon>
        <taxon>eudicotyledons</taxon>
        <taxon>Gunneridae</taxon>
        <taxon>Pentapetalae</taxon>
        <taxon>rosids</taxon>
        <taxon>malvids</taxon>
        <taxon>Brassicales</taxon>
        <taxon>Brassicaceae</taxon>
        <taxon>Brassiceae</taxon>
        <taxon>Brassica</taxon>
    </lineage>
</organism>
<keyword evidence="2" id="KW-0812">Transmembrane</keyword>
<dbReference type="PANTHER" id="PTHR45023">
    <property type="match status" value="1"/>
</dbReference>
<dbReference type="PANTHER" id="PTHR45023:SF4">
    <property type="entry name" value="GLYCINE-RICH PROTEIN-RELATED"/>
    <property type="match status" value="1"/>
</dbReference>
<dbReference type="AlphaFoldDB" id="A0A0D3DUP4"/>